<dbReference type="InterPro" id="IPR027417">
    <property type="entry name" value="P-loop_NTPase"/>
</dbReference>
<proteinExistence type="inferred from homology"/>
<evidence type="ECO:0000256" key="1">
    <source>
        <dbReference type="ARBA" id="ARBA00005820"/>
    </source>
</evidence>
<evidence type="ECO:0000256" key="3">
    <source>
        <dbReference type="ARBA" id="ARBA00023125"/>
    </source>
</evidence>
<dbReference type="SUPFAM" id="SSF48452">
    <property type="entry name" value="TPR-like"/>
    <property type="match status" value="2"/>
</dbReference>
<evidence type="ECO:0000259" key="7">
    <source>
        <dbReference type="PROSITE" id="PS51755"/>
    </source>
</evidence>
<feature type="DNA-binding region" description="OmpR/PhoB-type" evidence="5">
    <location>
        <begin position="5"/>
        <end position="110"/>
    </location>
</feature>
<dbReference type="InterPro" id="IPR011990">
    <property type="entry name" value="TPR-like_helical_dom_sf"/>
</dbReference>
<evidence type="ECO:0000256" key="4">
    <source>
        <dbReference type="ARBA" id="ARBA00023163"/>
    </source>
</evidence>
<dbReference type="Pfam" id="PF03704">
    <property type="entry name" value="BTAD"/>
    <property type="match status" value="1"/>
</dbReference>
<dbReference type="SUPFAM" id="SSF46894">
    <property type="entry name" value="C-terminal effector domain of the bipartite response regulators"/>
    <property type="match status" value="1"/>
</dbReference>
<dbReference type="InterPro" id="IPR036388">
    <property type="entry name" value="WH-like_DNA-bd_sf"/>
</dbReference>
<evidence type="ECO:0000256" key="2">
    <source>
        <dbReference type="ARBA" id="ARBA00023015"/>
    </source>
</evidence>
<dbReference type="InterPro" id="IPR003593">
    <property type="entry name" value="AAA+_ATPase"/>
</dbReference>
<keyword evidence="4" id="KW-0804">Transcription</keyword>
<evidence type="ECO:0000256" key="5">
    <source>
        <dbReference type="PROSITE-ProRule" id="PRU01091"/>
    </source>
</evidence>
<feature type="domain" description="OmpR/PhoB-type" evidence="7">
    <location>
        <begin position="5"/>
        <end position="110"/>
    </location>
</feature>
<dbReference type="Pfam" id="PF13424">
    <property type="entry name" value="TPR_12"/>
    <property type="match status" value="1"/>
</dbReference>
<dbReference type="InterPro" id="IPR005158">
    <property type="entry name" value="BTAD"/>
</dbReference>
<dbReference type="InterPro" id="IPR049945">
    <property type="entry name" value="AAA_22"/>
</dbReference>
<dbReference type="Proteomes" id="UP000809587">
    <property type="component" value="Unassembled WGS sequence"/>
</dbReference>
<dbReference type="SMART" id="SM01043">
    <property type="entry name" value="BTAD"/>
    <property type="match status" value="1"/>
</dbReference>
<protein>
    <submittedName>
        <fullName evidence="8">Tetratricopeptide repeat protein</fullName>
    </submittedName>
</protein>
<dbReference type="SMART" id="SM00382">
    <property type="entry name" value="AAA"/>
    <property type="match status" value="1"/>
</dbReference>
<dbReference type="SMART" id="SM00028">
    <property type="entry name" value="TPR"/>
    <property type="match status" value="5"/>
</dbReference>
<keyword evidence="2" id="KW-0805">Transcription regulation</keyword>
<dbReference type="PANTHER" id="PTHR35807:SF1">
    <property type="entry name" value="TRANSCRIPTIONAL REGULATOR REDD"/>
    <property type="match status" value="1"/>
</dbReference>
<name>A0ABS2JGJ0_9ACTN</name>
<comment type="caution">
    <text evidence="8">The sequence shown here is derived from an EMBL/GenBank/DDBJ whole genome shotgun (WGS) entry which is preliminary data.</text>
</comment>
<organism evidence="8 9">
    <name type="scientific">Micromonospora humidisoli</name>
    <dbReference type="NCBI Taxonomy" id="2807622"/>
    <lineage>
        <taxon>Bacteria</taxon>
        <taxon>Bacillati</taxon>
        <taxon>Actinomycetota</taxon>
        <taxon>Actinomycetes</taxon>
        <taxon>Micromonosporales</taxon>
        <taxon>Micromonosporaceae</taxon>
        <taxon>Micromonospora</taxon>
    </lineage>
</organism>
<dbReference type="InterPro" id="IPR001867">
    <property type="entry name" value="OmpR/PhoB-type_DNA-bd"/>
</dbReference>
<dbReference type="EMBL" id="JAFEUO010000007">
    <property type="protein sequence ID" value="MBM7085641.1"/>
    <property type="molecule type" value="Genomic_DNA"/>
</dbReference>
<evidence type="ECO:0000256" key="6">
    <source>
        <dbReference type="SAM" id="MobiDB-lite"/>
    </source>
</evidence>
<dbReference type="PRINTS" id="PR00364">
    <property type="entry name" value="DISEASERSIST"/>
</dbReference>
<dbReference type="Gene3D" id="3.40.50.300">
    <property type="entry name" value="P-loop containing nucleotide triphosphate hydrolases"/>
    <property type="match status" value="1"/>
</dbReference>
<dbReference type="RefSeq" id="WP_204960865.1">
    <property type="nucleotide sequence ID" value="NZ_JAFEUO010000007.1"/>
</dbReference>
<keyword evidence="9" id="KW-1185">Reference proteome</keyword>
<gene>
    <name evidence="8" type="ORF">JQN84_24260</name>
</gene>
<reference evidence="8 9" key="1">
    <citation type="submission" date="2021-02" db="EMBL/GenBank/DDBJ databases">
        <authorList>
            <person name="Lee D.-H."/>
        </authorList>
    </citation>
    <scope>NUCLEOTIDE SEQUENCE [LARGE SCALE GENOMIC DNA]</scope>
    <source>
        <strain evidence="8 9">MMS20-R2-29</strain>
    </source>
</reference>
<dbReference type="Gene3D" id="1.10.10.10">
    <property type="entry name" value="Winged helix-like DNA-binding domain superfamily/Winged helix DNA-binding domain"/>
    <property type="match status" value="1"/>
</dbReference>
<sequence length="960" mass="103607">MLTAPGTPAEGPPVRFAVLGPVQVWRDGVELDPGPRQQRLILALLLARAGRPVGITDFVTLLWDERPPRSAVNIVHLHLGSLRRLFEPGLRPRASGRWLVGDPAGYRMLVDASGLDLLRLRDLVRRARTTDDPAEALAGYVRALELSRGPCAGAPDLISRPVVDFEAVDNEYADMVGEATDLALRTATARVVLPMLRRVATQRPLDEAVQARLLLALSATGQQAEAVARYQELRGRLSGDLGIDPGRELQEAYRQVLRRGAAGSTGPPADPLRDEGPTAGSPFVVAAQLPPDLPHFAGRQASLRRAGALIHGRAAAGALRIVVIEGIPGVGKTTLATHLAYRVADEFPDGQLYADLRGLDPDAALAPGDVLQAFLHALGVRGPDIPANDLARSGLYRSLLAERRVLIVLDNARDAEQVRPLLPGAPGSLVLVTSRYRLAGLAATHGADMFTLDVLPNDEARDLLVARLGPVRAAADRQALDDIVSLCGGLPLALAVVAARTLARPGCGLPAVARELHDTRGSLDGFGVDDPDTDLRAIFSWSYRGLTASAARLFRLLALHPGPDVTLPAAASLGGLPARTARSVFGELVRSRLVTERQPGRYGSHDLIAAYARELLLDTDTDTVAERDAAVDRLLGYYRQAAYAANRHINPEIDADPPAIHDGVVVESPDTDRAAADWFAAEREVLKAVMRQANDSGRVYDAWQLELTVQGYYQRAGWWQEWATVVGECLDAAVDAGDSAGAAEMLRSLAGARFYLGDSASALDLLERALVIFTELGNASREALTLRNIGEVSFAVGDYDRSVACHHRALRIAESLGEQMTQLDVLCRLADTQYELGERTSSFETIGRALAMSEQLDHDGRRSECHLRRANLYLRERRYAESLADWTAADELATAINHRVRMVRAKLGLGDTAYAMGDRSAARTAWLAALVVADDADPDQEAGIRRRLAKLGHRTDDARA</sequence>
<keyword evidence="3 5" id="KW-0238">DNA-binding</keyword>
<dbReference type="Pfam" id="PF13401">
    <property type="entry name" value="AAA_22"/>
    <property type="match status" value="1"/>
</dbReference>
<feature type="region of interest" description="Disordered" evidence="6">
    <location>
        <begin position="259"/>
        <end position="280"/>
    </location>
</feature>
<dbReference type="Gene3D" id="1.25.40.10">
    <property type="entry name" value="Tetratricopeptide repeat domain"/>
    <property type="match status" value="3"/>
</dbReference>
<dbReference type="SUPFAM" id="SSF52540">
    <property type="entry name" value="P-loop containing nucleoside triphosphate hydrolases"/>
    <property type="match status" value="1"/>
</dbReference>
<dbReference type="InterPro" id="IPR051677">
    <property type="entry name" value="AfsR-DnrI-RedD_regulator"/>
</dbReference>
<evidence type="ECO:0000313" key="8">
    <source>
        <dbReference type="EMBL" id="MBM7085641.1"/>
    </source>
</evidence>
<evidence type="ECO:0000313" key="9">
    <source>
        <dbReference type="Proteomes" id="UP000809587"/>
    </source>
</evidence>
<dbReference type="InterPro" id="IPR019734">
    <property type="entry name" value="TPR_rpt"/>
</dbReference>
<comment type="similarity">
    <text evidence="1">Belongs to the AfsR/DnrI/RedD regulatory family.</text>
</comment>
<dbReference type="PROSITE" id="PS51755">
    <property type="entry name" value="OMPR_PHOB"/>
    <property type="match status" value="1"/>
</dbReference>
<dbReference type="SMART" id="SM00862">
    <property type="entry name" value="Trans_reg_C"/>
    <property type="match status" value="1"/>
</dbReference>
<dbReference type="PANTHER" id="PTHR35807">
    <property type="entry name" value="TRANSCRIPTIONAL REGULATOR REDD-RELATED"/>
    <property type="match status" value="1"/>
</dbReference>
<accession>A0ABS2JGJ0</accession>
<dbReference type="InterPro" id="IPR016032">
    <property type="entry name" value="Sig_transdc_resp-reg_C-effctor"/>
</dbReference>